<proteinExistence type="predicted"/>
<name>A0ABQ9G9Y0_9NEOP</name>
<protein>
    <submittedName>
        <fullName evidence="1">Uncharacterized protein</fullName>
    </submittedName>
</protein>
<dbReference type="EMBL" id="JARBHB010000014">
    <property type="protein sequence ID" value="KAJ8868287.1"/>
    <property type="molecule type" value="Genomic_DNA"/>
</dbReference>
<organism evidence="1 2">
    <name type="scientific">Dryococelus australis</name>
    <dbReference type="NCBI Taxonomy" id="614101"/>
    <lineage>
        <taxon>Eukaryota</taxon>
        <taxon>Metazoa</taxon>
        <taxon>Ecdysozoa</taxon>
        <taxon>Arthropoda</taxon>
        <taxon>Hexapoda</taxon>
        <taxon>Insecta</taxon>
        <taxon>Pterygota</taxon>
        <taxon>Neoptera</taxon>
        <taxon>Polyneoptera</taxon>
        <taxon>Phasmatodea</taxon>
        <taxon>Verophasmatodea</taxon>
        <taxon>Anareolatae</taxon>
        <taxon>Phasmatidae</taxon>
        <taxon>Eurycanthinae</taxon>
        <taxon>Dryococelus</taxon>
    </lineage>
</organism>
<reference evidence="1 2" key="1">
    <citation type="submission" date="2023-02" db="EMBL/GenBank/DDBJ databases">
        <title>LHISI_Scaffold_Assembly.</title>
        <authorList>
            <person name="Stuart O.P."/>
            <person name="Cleave R."/>
            <person name="Magrath M.J.L."/>
            <person name="Mikheyev A.S."/>
        </authorList>
    </citation>
    <scope>NUCLEOTIDE SEQUENCE [LARGE SCALE GENOMIC DNA]</scope>
    <source>
        <strain evidence="1">Daus_M_001</strain>
        <tissue evidence="1">Leg muscle</tissue>
    </source>
</reference>
<keyword evidence="2" id="KW-1185">Reference proteome</keyword>
<evidence type="ECO:0000313" key="2">
    <source>
        <dbReference type="Proteomes" id="UP001159363"/>
    </source>
</evidence>
<accession>A0ABQ9G9Y0</accession>
<evidence type="ECO:0000313" key="1">
    <source>
        <dbReference type="EMBL" id="KAJ8868287.1"/>
    </source>
</evidence>
<comment type="caution">
    <text evidence="1">The sequence shown here is derived from an EMBL/GenBank/DDBJ whole genome shotgun (WGS) entry which is preliminary data.</text>
</comment>
<dbReference type="Proteomes" id="UP001159363">
    <property type="component" value="Chromosome 13"/>
</dbReference>
<gene>
    <name evidence="1" type="ORF">PR048_029803</name>
</gene>
<sequence length="113" mass="13063">MDTLSGGQLEELWEKLHGNLEKARRGMERKYNQDRVANPYNMSDLVVCRHYVHSRKAEHFSSKLSMPFDGPYKILKFLGPVTVLLGDPANNLSVKKANLSELQQPLIKWIRRL</sequence>